<dbReference type="EMBL" id="FOWE01000007">
    <property type="protein sequence ID" value="SFO37198.1"/>
    <property type="molecule type" value="Genomic_DNA"/>
</dbReference>
<evidence type="ECO:0000256" key="2">
    <source>
        <dbReference type="ARBA" id="ARBA00004401"/>
    </source>
</evidence>
<evidence type="ECO:0000256" key="8">
    <source>
        <dbReference type="SAM" id="MobiDB-lite"/>
    </source>
</evidence>
<evidence type="ECO:0000256" key="1">
    <source>
        <dbReference type="ARBA" id="ARBA00000677"/>
    </source>
</evidence>
<dbReference type="GO" id="GO:0004252">
    <property type="term" value="F:serine-type endopeptidase activity"/>
    <property type="evidence" value="ECO:0007669"/>
    <property type="project" value="InterPro"/>
</dbReference>
<feature type="domain" description="Peptidase S26" evidence="9">
    <location>
        <begin position="46"/>
        <end position="244"/>
    </location>
</feature>
<feature type="transmembrane region" description="Helical" evidence="7">
    <location>
        <begin position="49"/>
        <end position="70"/>
    </location>
</feature>
<evidence type="ECO:0000313" key="11">
    <source>
        <dbReference type="Proteomes" id="UP000183642"/>
    </source>
</evidence>
<proteinExistence type="inferred from homology"/>
<keyword evidence="7" id="KW-0812">Transmembrane</keyword>
<comment type="subcellular location">
    <subcellularLocation>
        <location evidence="2">Cell membrane</location>
        <topology evidence="2">Single-pass type II membrane protein</topology>
    </subcellularLocation>
    <subcellularLocation>
        <location evidence="7">Membrane</location>
        <topology evidence="7">Single-pass type II membrane protein</topology>
    </subcellularLocation>
</comment>
<protein>
    <recommendedName>
        <fullName evidence="4 7">Signal peptidase I</fullName>
        <ecNumber evidence="4 7">3.4.21.89</ecNumber>
    </recommendedName>
</protein>
<dbReference type="GO" id="GO:0005886">
    <property type="term" value="C:plasma membrane"/>
    <property type="evidence" value="ECO:0007669"/>
    <property type="project" value="UniProtKB-SubCell"/>
</dbReference>
<organism evidence="10 11">
    <name type="scientific">Geodermatophilus obscurus</name>
    <dbReference type="NCBI Taxonomy" id="1861"/>
    <lineage>
        <taxon>Bacteria</taxon>
        <taxon>Bacillati</taxon>
        <taxon>Actinomycetota</taxon>
        <taxon>Actinomycetes</taxon>
        <taxon>Geodermatophilales</taxon>
        <taxon>Geodermatophilaceae</taxon>
        <taxon>Geodermatophilus</taxon>
    </lineage>
</organism>
<comment type="similarity">
    <text evidence="3 7">Belongs to the peptidase S26 family.</text>
</comment>
<keyword evidence="7" id="KW-1133">Transmembrane helix</keyword>
<keyword evidence="7" id="KW-0472">Membrane</keyword>
<dbReference type="GO" id="GO:0009003">
    <property type="term" value="F:signal peptidase activity"/>
    <property type="evidence" value="ECO:0007669"/>
    <property type="project" value="UniProtKB-EC"/>
</dbReference>
<evidence type="ECO:0000259" key="9">
    <source>
        <dbReference type="Pfam" id="PF10502"/>
    </source>
</evidence>
<dbReference type="NCBIfam" id="TIGR02227">
    <property type="entry name" value="sigpep_I_bact"/>
    <property type="match status" value="1"/>
</dbReference>
<evidence type="ECO:0000256" key="7">
    <source>
        <dbReference type="RuleBase" id="RU362042"/>
    </source>
</evidence>
<dbReference type="PROSITE" id="PS00761">
    <property type="entry name" value="SPASE_I_3"/>
    <property type="match status" value="1"/>
</dbReference>
<dbReference type="InterPro" id="IPR036286">
    <property type="entry name" value="LexA/Signal_pep-like_sf"/>
</dbReference>
<feature type="active site" evidence="6">
    <location>
        <position position="153"/>
    </location>
</feature>
<dbReference type="EC" id="3.4.21.89" evidence="4 7"/>
<accession>A0A1I5GMG0</accession>
<dbReference type="Proteomes" id="UP000183642">
    <property type="component" value="Unassembled WGS sequence"/>
</dbReference>
<keyword evidence="7" id="KW-0645">Protease</keyword>
<evidence type="ECO:0000256" key="6">
    <source>
        <dbReference type="PIRSR" id="PIRSR600223-1"/>
    </source>
</evidence>
<dbReference type="PANTHER" id="PTHR43390:SF1">
    <property type="entry name" value="CHLOROPLAST PROCESSING PEPTIDASE"/>
    <property type="match status" value="1"/>
</dbReference>
<dbReference type="Pfam" id="PF10502">
    <property type="entry name" value="Peptidase_S26"/>
    <property type="match status" value="1"/>
</dbReference>
<keyword evidence="11" id="KW-1185">Reference proteome</keyword>
<reference evidence="11" key="1">
    <citation type="submission" date="2016-10" db="EMBL/GenBank/DDBJ databases">
        <authorList>
            <person name="Varghese N."/>
            <person name="Submissions S."/>
        </authorList>
    </citation>
    <scope>NUCLEOTIDE SEQUENCE [LARGE SCALE GENOMIC DNA]</scope>
    <source>
        <strain evidence="11">DSM 43161</strain>
    </source>
</reference>
<evidence type="ECO:0000313" key="10">
    <source>
        <dbReference type="EMBL" id="SFO37198.1"/>
    </source>
</evidence>
<dbReference type="InterPro" id="IPR019533">
    <property type="entry name" value="Peptidase_S26"/>
</dbReference>
<dbReference type="RefSeq" id="WP_075014269.1">
    <property type="nucleotide sequence ID" value="NZ_FOWE01000007.1"/>
</dbReference>
<dbReference type="SUPFAM" id="SSF51306">
    <property type="entry name" value="LexA/Signal peptidase"/>
    <property type="match status" value="1"/>
</dbReference>
<comment type="catalytic activity">
    <reaction evidence="1 7">
        <text>Cleavage of hydrophobic, N-terminal signal or leader sequences from secreted and periplasmic proteins.</text>
        <dbReference type="EC" id="3.4.21.89"/>
    </reaction>
</comment>
<evidence type="ECO:0000256" key="4">
    <source>
        <dbReference type="ARBA" id="ARBA00013208"/>
    </source>
</evidence>
<dbReference type="PANTHER" id="PTHR43390">
    <property type="entry name" value="SIGNAL PEPTIDASE I"/>
    <property type="match status" value="1"/>
</dbReference>
<feature type="active site" evidence="6">
    <location>
        <position position="75"/>
    </location>
</feature>
<dbReference type="CDD" id="cd06530">
    <property type="entry name" value="S26_SPase_I"/>
    <property type="match status" value="1"/>
</dbReference>
<dbReference type="PRINTS" id="PR00727">
    <property type="entry name" value="LEADERPTASE"/>
</dbReference>
<evidence type="ECO:0000256" key="5">
    <source>
        <dbReference type="ARBA" id="ARBA00022801"/>
    </source>
</evidence>
<dbReference type="GO" id="GO:0006465">
    <property type="term" value="P:signal peptide processing"/>
    <property type="evidence" value="ECO:0007669"/>
    <property type="project" value="InterPro"/>
</dbReference>
<dbReference type="Gene3D" id="2.10.109.10">
    <property type="entry name" value="Umud Fragment, subunit A"/>
    <property type="match status" value="1"/>
</dbReference>
<dbReference type="InterPro" id="IPR019758">
    <property type="entry name" value="Pept_S26A_signal_pept_1_CS"/>
</dbReference>
<keyword evidence="5 7" id="KW-0378">Hydrolase</keyword>
<gene>
    <name evidence="10" type="ORF">SAMN05660359_02912</name>
</gene>
<feature type="region of interest" description="Disordered" evidence="8">
    <location>
        <begin position="1"/>
        <end position="33"/>
    </location>
</feature>
<dbReference type="OrthoDB" id="9815782at2"/>
<dbReference type="AlphaFoldDB" id="A0A1I5GMG0"/>
<evidence type="ECO:0000256" key="3">
    <source>
        <dbReference type="ARBA" id="ARBA00009370"/>
    </source>
</evidence>
<sequence length="300" mass="32076">MSSDRSGGPADVVPGEDPPPPGAAGHRASWWRRPAEPEKKSSLLRELPVLLVVAFVLALLVKTFLAQAFFIPSGSMEQTLHGCPGCTGDRVLVNKVPYWFGEPEPGDIVVFEGPDTWTPEVDIQEPSNWFTGALLWLGRTVGVAPPSEDDYVKRVIATGGQTVQCCDAEGRVTVDGEPLDEPYVFENTPIESRAFGPVTVPEDRLWVMGDHRSASADSRSHVGDRYGGTIAVDDVIGKAALIVWPVDRFGTLDSPDIQAARAAAVSGAVGQALPLTAGVVGALPVALWSRSRRLRRPPPG</sequence>
<dbReference type="InterPro" id="IPR000223">
    <property type="entry name" value="Pept_S26A_signal_pept_1"/>
</dbReference>
<name>A0A1I5GMG0_9ACTN</name>